<name>A0A967B5T2_9PROT</name>
<organism evidence="1 2">
    <name type="scientific">Acetobacter estunensis</name>
    <dbReference type="NCBI Taxonomy" id="104097"/>
    <lineage>
        <taxon>Bacteria</taxon>
        <taxon>Pseudomonadati</taxon>
        <taxon>Pseudomonadota</taxon>
        <taxon>Alphaproteobacteria</taxon>
        <taxon>Acetobacterales</taxon>
        <taxon>Acetobacteraceae</taxon>
        <taxon>Acetobacter</taxon>
    </lineage>
</organism>
<evidence type="ECO:0008006" key="3">
    <source>
        <dbReference type="Google" id="ProtNLM"/>
    </source>
</evidence>
<reference evidence="1" key="1">
    <citation type="submission" date="2019-11" db="EMBL/GenBank/DDBJ databases">
        <title>Description of new Acetobacter species.</title>
        <authorList>
            <person name="Cleenwerck I."/>
            <person name="Sombolestani A.S."/>
        </authorList>
    </citation>
    <scope>NUCLEOTIDE SEQUENCE</scope>
    <source>
        <strain evidence="1">LMG 1626</strain>
    </source>
</reference>
<comment type="caution">
    <text evidence="1">The sequence shown here is derived from an EMBL/GenBank/DDBJ whole genome shotgun (WGS) entry which is preliminary data.</text>
</comment>
<keyword evidence="2" id="KW-1185">Reference proteome</keyword>
<sequence length="134" mass="14813">MQCRRWRQGGWMLACLLVQAALVLSVFAPVRALAMYDVPQQPAPMHHAHHDMIMTECGKTQTACADPKIQVRHHSATEACCLTGTCVLSPLPERVGPKWIVPRLAALARYGVFHTVPRDGRTPAPDSPPPRFLV</sequence>
<evidence type="ECO:0000313" key="2">
    <source>
        <dbReference type="Proteomes" id="UP000597459"/>
    </source>
</evidence>
<gene>
    <name evidence="1" type="ORF">GOB87_10215</name>
</gene>
<dbReference type="EMBL" id="WOTH01000020">
    <property type="protein sequence ID" value="NHO54327.1"/>
    <property type="molecule type" value="Genomic_DNA"/>
</dbReference>
<dbReference type="Proteomes" id="UP000597459">
    <property type="component" value="Unassembled WGS sequence"/>
</dbReference>
<dbReference type="AlphaFoldDB" id="A0A967B5T2"/>
<evidence type="ECO:0000313" key="1">
    <source>
        <dbReference type="EMBL" id="NHO54327.1"/>
    </source>
</evidence>
<proteinExistence type="predicted"/>
<accession>A0A967B5T2</accession>
<dbReference type="RefSeq" id="WP_166316212.1">
    <property type="nucleotide sequence ID" value="NZ_WOTH01000020.1"/>
</dbReference>
<protein>
    <recommendedName>
        <fullName evidence="3">DUF2946 domain-containing protein</fullName>
    </recommendedName>
</protein>